<name>A0A2M7S4B7_9BACT</name>
<dbReference type="Proteomes" id="UP000229307">
    <property type="component" value="Unassembled WGS sequence"/>
</dbReference>
<protein>
    <submittedName>
        <fullName evidence="1">Uncharacterized protein</fullName>
    </submittedName>
</protein>
<evidence type="ECO:0000313" key="1">
    <source>
        <dbReference type="EMBL" id="PIZ14269.1"/>
    </source>
</evidence>
<accession>A0A2M7S4B7</accession>
<dbReference type="AlphaFoldDB" id="A0A2M7S4B7"/>
<reference evidence="2" key="1">
    <citation type="submission" date="2017-09" db="EMBL/GenBank/DDBJ databases">
        <title>Depth-based differentiation of microbial function through sediment-hosted aquifers and enrichment of novel symbionts in the deep terrestrial subsurface.</title>
        <authorList>
            <person name="Probst A.J."/>
            <person name="Ladd B."/>
            <person name="Jarett J.K."/>
            <person name="Geller-Mcgrath D.E."/>
            <person name="Sieber C.M.K."/>
            <person name="Emerson J.B."/>
            <person name="Anantharaman K."/>
            <person name="Thomas B.C."/>
            <person name="Malmstrom R."/>
            <person name="Stieglmeier M."/>
            <person name="Klingl A."/>
            <person name="Woyke T."/>
            <person name="Ryan C.M."/>
            <person name="Banfield J.F."/>
        </authorList>
    </citation>
    <scope>NUCLEOTIDE SEQUENCE [LARGE SCALE GENOMIC DNA]</scope>
</reference>
<proteinExistence type="predicted"/>
<gene>
    <name evidence="1" type="ORF">COY52_13040</name>
</gene>
<organism evidence="1 2">
    <name type="scientific">Candidatus Desantisbacteria bacterium CG_4_10_14_0_8_um_filter_48_22</name>
    <dbReference type="NCBI Taxonomy" id="1974543"/>
    <lineage>
        <taxon>Bacteria</taxon>
        <taxon>Candidatus Desantisiibacteriota</taxon>
    </lineage>
</organism>
<evidence type="ECO:0000313" key="2">
    <source>
        <dbReference type="Proteomes" id="UP000229307"/>
    </source>
</evidence>
<comment type="caution">
    <text evidence="1">The sequence shown here is derived from an EMBL/GenBank/DDBJ whole genome shotgun (WGS) entry which is preliminary data.</text>
</comment>
<sequence length="98" mass="11253">MKRFFLVLDLIFWAYLFSGTIFAADITVDDLLNKIQQNIVGMNDFKTNISISTYSSRSFLSKRIEELGYCCSKILIYANQDTASGRENSGVYETNTRR</sequence>
<dbReference type="EMBL" id="PFMR01000365">
    <property type="protein sequence ID" value="PIZ14269.1"/>
    <property type="molecule type" value="Genomic_DNA"/>
</dbReference>